<name>A0AAE1E3F0_9GAST</name>
<comment type="caution">
    <text evidence="1">The sequence shown here is derived from an EMBL/GenBank/DDBJ whole genome shotgun (WGS) entry which is preliminary data.</text>
</comment>
<evidence type="ECO:0000313" key="1">
    <source>
        <dbReference type="EMBL" id="KAK3792811.1"/>
    </source>
</evidence>
<dbReference type="EMBL" id="JAWDGP010001328">
    <property type="protein sequence ID" value="KAK3792811.1"/>
    <property type="molecule type" value="Genomic_DNA"/>
</dbReference>
<reference evidence="1" key="1">
    <citation type="journal article" date="2023" name="G3 (Bethesda)">
        <title>A reference genome for the long-term kleptoplast-retaining sea slug Elysia crispata morphotype clarki.</title>
        <authorList>
            <person name="Eastman K.E."/>
            <person name="Pendleton A.L."/>
            <person name="Shaikh M.A."/>
            <person name="Suttiyut T."/>
            <person name="Ogas R."/>
            <person name="Tomko P."/>
            <person name="Gavelis G."/>
            <person name="Widhalm J.R."/>
            <person name="Wisecaver J.H."/>
        </authorList>
    </citation>
    <scope>NUCLEOTIDE SEQUENCE</scope>
    <source>
        <strain evidence="1">ECLA1</strain>
    </source>
</reference>
<accession>A0AAE1E3F0</accession>
<keyword evidence="2" id="KW-1185">Reference proteome</keyword>
<organism evidence="1 2">
    <name type="scientific">Elysia crispata</name>
    <name type="common">lettuce slug</name>
    <dbReference type="NCBI Taxonomy" id="231223"/>
    <lineage>
        <taxon>Eukaryota</taxon>
        <taxon>Metazoa</taxon>
        <taxon>Spiralia</taxon>
        <taxon>Lophotrochozoa</taxon>
        <taxon>Mollusca</taxon>
        <taxon>Gastropoda</taxon>
        <taxon>Heterobranchia</taxon>
        <taxon>Euthyneura</taxon>
        <taxon>Panpulmonata</taxon>
        <taxon>Sacoglossa</taxon>
        <taxon>Placobranchoidea</taxon>
        <taxon>Plakobranchidae</taxon>
        <taxon>Elysia</taxon>
    </lineage>
</organism>
<protein>
    <submittedName>
        <fullName evidence="1">Uncharacterized protein</fullName>
    </submittedName>
</protein>
<dbReference type="AlphaFoldDB" id="A0AAE1E3F0"/>
<sequence length="122" mass="13708">MYMVTKAVRDKTFFCCSPAPQWLSFAIDIVSAGTSTECTSRGGQKFADIQGFWLTVPQTVVARAFLSGIEQNQPGDAFECAVVQRKMRTCTDLALAEAMTTCFWMLRQPRFIKCFDKEELGQ</sequence>
<evidence type="ECO:0000313" key="2">
    <source>
        <dbReference type="Proteomes" id="UP001283361"/>
    </source>
</evidence>
<gene>
    <name evidence="1" type="ORF">RRG08_055503</name>
</gene>
<dbReference type="Proteomes" id="UP001283361">
    <property type="component" value="Unassembled WGS sequence"/>
</dbReference>
<proteinExistence type="predicted"/>